<feature type="domain" description="Metalloprotease TldD/E C-terminal" evidence="6">
    <location>
        <begin position="241"/>
        <end position="474"/>
    </location>
</feature>
<evidence type="ECO:0000259" key="7">
    <source>
        <dbReference type="Pfam" id="PF19290"/>
    </source>
</evidence>
<comment type="caution">
    <text evidence="8">The sequence shown here is derived from an EMBL/GenBank/DDBJ whole genome shotgun (WGS) entry which is preliminary data.</text>
</comment>
<accession>A0A017HBK3</accession>
<dbReference type="InterPro" id="IPR002510">
    <property type="entry name" value="Metalloprtase-TldD/E_N"/>
</dbReference>
<dbReference type="SUPFAM" id="SSF111283">
    <property type="entry name" value="Putative modulator of DNA gyrase, PmbA/TldD"/>
    <property type="match status" value="1"/>
</dbReference>
<dbReference type="OrthoDB" id="9803213at2"/>
<organism evidence="8 9">
    <name type="scientific">Limimaricola hongkongensis DSM 17492</name>
    <dbReference type="NCBI Taxonomy" id="1122180"/>
    <lineage>
        <taxon>Bacteria</taxon>
        <taxon>Pseudomonadati</taxon>
        <taxon>Pseudomonadota</taxon>
        <taxon>Alphaproteobacteria</taxon>
        <taxon>Rhodobacterales</taxon>
        <taxon>Paracoccaceae</taxon>
        <taxon>Limimaricola</taxon>
    </lineage>
</organism>
<gene>
    <name evidence="8" type="ORF">Lokhon_02801</name>
</gene>
<dbReference type="InterPro" id="IPR051463">
    <property type="entry name" value="Peptidase_U62_metallo"/>
</dbReference>
<evidence type="ECO:0000259" key="5">
    <source>
        <dbReference type="Pfam" id="PF01523"/>
    </source>
</evidence>
<evidence type="ECO:0000256" key="1">
    <source>
        <dbReference type="ARBA" id="ARBA00005836"/>
    </source>
</evidence>
<dbReference type="InterPro" id="IPR045570">
    <property type="entry name" value="Metalloprtase-TldD/E_cen_dom"/>
</dbReference>
<dbReference type="eggNOG" id="COG0312">
    <property type="taxonomic scope" value="Bacteria"/>
</dbReference>
<comment type="similarity">
    <text evidence="1">Belongs to the peptidase U62 family.</text>
</comment>
<evidence type="ECO:0000259" key="6">
    <source>
        <dbReference type="Pfam" id="PF19289"/>
    </source>
</evidence>
<feature type="domain" description="Metalloprotease TldD/E N-terminal" evidence="5">
    <location>
        <begin position="37"/>
        <end position="97"/>
    </location>
</feature>
<dbReference type="PANTHER" id="PTHR30624:SF4">
    <property type="entry name" value="METALLOPROTEASE TLDD"/>
    <property type="match status" value="1"/>
</dbReference>
<reference evidence="8 9" key="1">
    <citation type="submission" date="2013-03" db="EMBL/GenBank/DDBJ databases">
        <authorList>
            <person name="Fiebig A."/>
            <person name="Goeker M."/>
            <person name="Klenk H.-P.P."/>
        </authorList>
    </citation>
    <scope>NUCLEOTIDE SEQUENCE [LARGE SCALE GENOMIC DNA]</scope>
    <source>
        <strain evidence="8 9">DSM 17492</strain>
    </source>
</reference>
<dbReference type="Pfam" id="PF01523">
    <property type="entry name" value="PmbA_TldD_1st"/>
    <property type="match status" value="1"/>
</dbReference>
<dbReference type="Pfam" id="PF19289">
    <property type="entry name" value="PmbA_TldD_3rd"/>
    <property type="match status" value="1"/>
</dbReference>
<evidence type="ECO:0000256" key="4">
    <source>
        <dbReference type="ARBA" id="ARBA00023049"/>
    </source>
</evidence>
<dbReference type="Pfam" id="PF19290">
    <property type="entry name" value="PmbA_TldD_2nd"/>
    <property type="match status" value="1"/>
</dbReference>
<dbReference type="RefSeq" id="WP_017927247.1">
    <property type="nucleotide sequence ID" value="NZ_KB822995.1"/>
</dbReference>
<dbReference type="InterPro" id="IPR036059">
    <property type="entry name" value="TldD/PmbA_sf"/>
</dbReference>
<dbReference type="PATRIC" id="fig|1122180.6.peg.2781"/>
<proteinExistence type="inferred from homology"/>
<evidence type="ECO:0000313" key="8">
    <source>
        <dbReference type="EMBL" id="EYD71154.1"/>
    </source>
</evidence>
<dbReference type="NCBIfam" id="NF008006">
    <property type="entry name" value="PRK10735.1"/>
    <property type="match status" value="1"/>
</dbReference>
<evidence type="ECO:0000256" key="2">
    <source>
        <dbReference type="ARBA" id="ARBA00022670"/>
    </source>
</evidence>
<dbReference type="PANTHER" id="PTHR30624">
    <property type="entry name" value="UNCHARACTERIZED PROTEIN TLDD AND PMBA"/>
    <property type="match status" value="1"/>
</dbReference>
<dbReference type="Proteomes" id="UP000025047">
    <property type="component" value="Unassembled WGS sequence"/>
</dbReference>
<dbReference type="GO" id="GO:0005829">
    <property type="term" value="C:cytosol"/>
    <property type="evidence" value="ECO:0007669"/>
    <property type="project" value="TreeGrafter"/>
</dbReference>
<evidence type="ECO:0000256" key="3">
    <source>
        <dbReference type="ARBA" id="ARBA00022801"/>
    </source>
</evidence>
<name>A0A017HBK3_9RHOB</name>
<keyword evidence="9" id="KW-1185">Reference proteome</keyword>
<dbReference type="HOGENOM" id="CLU_026425_1_0_5"/>
<dbReference type="InterPro" id="IPR025502">
    <property type="entry name" value="TldD"/>
</dbReference>
<evidence type="ECO:0000313" key="9">
    <source>
        <dbReference type="Proteomes" id="UP000025047"/>
    </source>
</evidence>
<dbReference type="GO" id="GO:0008237">
    <property type="term" value="F:metallopeptidase activity"/>
    <property type="evidence" value="ECO:0007669"/>
    <property type="project" value="UniProtKB-KW"/>
</dbReference>
<dbReference type="EMBL" id="APGJ01000007">
    <property type="protein sequence ID" value="EYD71154.1"/>
    <property type="molecule type" value="Genomic_DNA"/>
</dbReference>
<dbReference type="InterPro" id="IPR035068">
    <property type="entry name" value="TldD/PmbA_N"/>
</dbReference>
<feature type="domain" description="Metalloprotease TldD/E central" evidence="7">
    <location>
        <begin position="133"/>
        <end position="233"/>
    </location>
</feature>
<dbReference type="GO" id="GO:0006508">
    <property type="term" value="P:proteolysis"/>
    <property type="evidence" value="ECO:0007669"/>
    <property type="project" value="UniProtKB-KW"/>
</dbReference>
<sequence>MSSSQAEPAFDPFATHLDRAGALRQLREAVAGADDGELFIERRRSEVLGFDDGRLKHANFDAAEGFGLRAVRGETSGYAHSTTIDEAALRRAVATARLAVGDGGGSLADAPARTNRHLYTDADPIAGAAFGVKVDLLREIDAFARALDPKVVQVTASLAASHQEVAILRPEDALYTDIRPMARISIGVIVEKDGRRESGHMGGGGRFGLDGLMARDHWEPVAREALRIALVNLDAEAAPAGVMDVVLGPGWPGILLHEAVGHGLEGDFNRKGSSAFSGLMGSQVAARGVTVLDDGTIPDRRGSLTFDDEGTPSNRTTLIEDGKLVGYMQDRQNARLMGVTPTGNGRRESFAHTPMPRMTNTYMLAGNDDPEAMVADLKDGIWAVGFGGGQVDITSGKFVFSCTEAYRVKNGKIGAPVKGATLIGDGATALQKIRGIGNDLALDPGIGNCGKAGQWVPVGVGQPSLMIGGLTVGGSGS</sequence>
<dbReference type="InterPro" id="IPR045569">
    <property type="entry name" value="Metalloprtase-TldD/E_C"/>
</dbReference>
<dbReference type="STRING" id="1122180.Lokhon_02801"/>
<dbReference type="AlphaFoldDB" id="A0A017HBK3"/>
<dbReference type="Gene3D" id="3.30.2290.10">
    <property type="entry name" value="PmbA/TldD superfamily"/>
    <property type="match status" value="1"/>
</dbReference>
<keyword evidence="4" id="KW-0482">Metalloprotease</keyword>
<protein>
    <submittedName>
        <fullName evidence="8">TldD protein, part of proposed TldE/TldD proteolytic complex</fullName>
    </submittedName>
</protein>
<keyword evidence="3" id="KW-0378">Hydrolase</keyword>
<dbReference type="PIRSF" id="PIRSF004919">
    <property type="entry name" value="TldD"/>
    <property type="match status" value="1"/>
</dbReference>
<keyword evidence="2" id="KW-0645">Protease</keyword>